<reference evidence="1 2" key="1">
    <citation type="submission" date="2019-10" db="EMBL/GenBank/DDBJ databases">
        <title>Alkaliphilus serpentinus sp. nov. and Alkaliphilus pronyensis sp. nov., two novel anaerobic alkaliphilic species isolated from the serpentinized-hosted hydrothermal field of the Prony Bay (New Caledonia).</title>
        <authorList>
            <person name="Postec A."/>
        </authorList>
    </citation>
    <scope>NUCLEOTIDE SEQUENCE [LARGE SCALE GENOMIC DNA]</scope>
    <source>
        <strain evidence="1 2">LacT</strain>
    </source>
</reference>
<dbReference type="EMBL" id="WBZB01000042">
    <property type="protein sequence ID" value="KAB3527429.1"/>
    <property type="molecule type" value="Genomic_DNA"/>
</dbReference>
<keyword evidence="2" id="KW-1185">Reference proteome</keyword>
<name>A0A833HMH9_9FIRM</name>
<dbReference type="Gene3D" id="3.40.630.30">
    <property type="match status" value="1"/>
</dbReference>
<dbReference type="OrthoDB" id="9792929at2"/>
<dbReference type="SUPFAM" id="SSF55729">
    <property type="entry name" value="Acyl-CoA N-acyltransferases (Nat)"/>
    <property type="match status" value="1"/>
</dbReference>
<organism evidence="1 2">
    <name type="scientific">Alkaliphilus serpentinus</name>
    <dbReference type="NCBI Taxonomy" id="1482731"/>
    <lineage>
        <taxon>Bacteria</taxon>
        <taxon>Bacillati</taxon>
        <taxon>Bacillota</taxon>
        <taxon>Clostridia</taxon>
        <taxon>Peptostreptococcales</taxon>
        <taxon>Natronincolaceae</taxon>
        <taxon>Alkaliphilus</taxon>
    </lineage>
</organism>
<sequence length="106" mass="12052">MKVKIRKAVENDKNTFVNFAIKLSEFSRQNHSIISKYDNYSLVVEAVRAKAEKTFVNRDKNTLILIAELDNKPVGYALGRIYEEDAAAENGTGTMGLFDELYINEM</sequence>
<proteinExistence type="predicted"/>
<dbReference type="RefSeq" id="WP_151866602.1">
    <property type="nucleotide sequence ID" value="NZ_WBZB01000042.1"/>
</dbReference>
<protein>
    <recommendedName>
        <fullName evidence="3">GNAT family N-acetyltransferase</fullName>
    </recommendedName>
</protein>
<evidence type="ECO:0000313" key="1">
    <source>
        <dbReference type="EMBL" id="KAB3527429.1"/>
    </source>
</evidence>
<dbReference type="InterPro" id="IPR016181">
    <property type="entry name" value="Acyl_CoA_acyltransferase"/>
</dbReference>
<accession>A0A833HMH9</accession>
<dbReference type="AlphaFoldDB" id="A0A833HMH9"/>
<evidence type="ECO:0008006" key="3">
    <source>
        <dbReference type="Google" id="ProtNLM"/>
    </source>
</evidence>
<gene>
    <name evidence="1" type="ORF">F8153_12025</name>
</gene>
<comment type="caution">
    <text evidence="1">The sequence shown here is derived from an EMBL/GenBank/DDBJ whole genome shotgun (WGS) entry which is preliminary data.</text>
</comment>
<evidence type="ECO:0000313" key="2">
    <source>
        <dbReference type="Proteomes" id="UP000465601"/>
    </source>
</evidence>
<dbReference type="Proteomes" id="UP000465601">
    <property type="component" value="Unassembled WGS sequence"/>
</dbReference>